<dbReference type="Proteomes" id="UP000618818">
    <property type="component" value="Unassembled WGS sequence"/>
</dbReference>
<organism evidence="1 2">
    <name type="scientific">Nocardioides cavernae</name>
    <dbReference type="NCBI Taxonomy" id="1921566"/>
    <lineage>
        <taxon>Bacteria</taxon>
        <taxon>Bacillati</taxon>
        <taxon>Actinomycetota</taxon>
        <taxon>Actinomycetes</taxon>
        <taxon>Propionibacteriales</taxon>
        <taxon>Nocardioidaceae</taxon>
        <taxon>Nocardioides</taxon>
    </lineage>
</organism>
<name>A0ABR8NF33_9ACTN</name>
<reference evidence="1 2" key="1">
    <citation type="submission" date="2020-09" db="EMBL/GenBank/DDBJ databases">
        <title>novel species in genus Nocardioides.</title>
        <authorList>
            <person name="Zhang G."/>
        </authorList>
    </citation>
    <scope>NUCLEOTIDE SEQUENCE [LARGE SCALE GENOMIC DNA]</scope>
    <source>
        <strain evidence="1 2">KCTC 39551</strain>
    </source>
</reference>
<accession>A0ABR8NF33</accession>
<protein>
    <submittedName>
        <fullName evidence="1">Uncharacterized protein</fullName>
    </submittedName>
</protein>
<keyword evidence="2" id="KW-1185">Reference proteome</keyword>
<dbReference type="RefSeq" id="WP_191196137.1">
    <property type="nucleotide sequence ID" value="NZ_JACXYZ010000002.1"/>
</dbReference>
<gene>
    <name evidence="1" type="ORF">IEZ26_16920</name>
</gene>
<proteinExistence type="predicted"/>
<evidence type="ECO:0000313" key="2">
    <source>
        <dbReference type="Proteomes" id="UP000618818"/>
    </source>
</evidence>
<evidence type="ECO:0000313" key="1">
    <source>
        <dbReference type="EMBL" id="MBD3926311.1"/>
    </source>
</evidence>
<dbReference type="EMBL" id="JACXYZ010000002">
    <property type="protein sequence ID" value="MBD3926311.1"/>
    <property type="molecule type" value="Genomic_DNA"/>
</dbReference>
<comment type="caution">
    <text evidence="1">The sequence shown here is derived from an EMBL/GenBank/DDBJ whole genome shotgun (WGS) entry which is preliminary data.</text>
</comment>
<sequence length="109" mass="10450">MSAADGGGGGGGASSLVVDHATLTRVAEQLGQAGSTFDSVGTSRPGAGGTGQAEPLLLMILAAASDAAARLAFESTTIAAAVEDCNSTVATVDAHEAASFLINGVDTDG</sequence>